<organism evidence="6 7">
    <name type="scientific">Heracleum sosnowskyi</name>
    <dbReference type="NCBI Taxonomy" id="360622"/>
    <lineage>
        <taxon>Eukaryota</taxon>
        <taxon>Viridiplantae</taxon>
        <taxon>Streptophyta</taxon>
        <taxon>Embryophyta</taxon>
        <taxon>Tracheophyta</taxon>
        <taxon>Spermatophyta</taxon>
        <taxon>Magnoliopsida</taxon>
        <taxon>eudicotyledons</taxon>
        <taxon>Gunneridae</taxon>
        <taxon>Pentapetalae</taxon>
        <taxon>asterids</taxon>
        <taxon>campanulids</taxon>
        <taxon>Apiales</taxon>
        <taxon>Apiaceae</taxon>
        <taxon>Apioideae</taxon>
        <taxon>apioid superclade</taxon>
        <taxon>Tordylieae</taxon>
        <taxon>Tordyliinae</taxon>
        <taxon>Heracleum</taxon>
    </lineage>
</organism>
<dbReference type="Pfam" id="PF00612">
    <property type="entry name" value="IQ"/>
    <property type="match status" value="2"/>
</dbReference>
<reference evidence="6" key="2">
    <citation type="submission" date="2023-05" db="EMBL/GenBank/DDBJ databases">
        <authorList>
            <person name="Schelkunov M.I."/>
        </authorList>
    </citation>
    <scope>NUCLEOTIDE SEQUENCE</scope>
    <source>
        <strain evidence="6">Hsosn_3</strain>
        <tissue evidence="6">Leaf</tissue>
    </source>
</reference>
<feature type="compositionally biased region" description="Basic and acidic residues" evidence="4">
    <location>
        <begin position="341"/>
        <end position="350"/>
    </location>
</feature>
<feature type="compositionally biased region" description="Low complexity" evidence="4">
    <location>
        <begin position="390"/>
        <end position="399"/>
    </location>
</feature>
<dbReference type="PANTHER" id="PTHR32295:SF41">
    <property type="entry name" value="PROTEIN IQ-DOMAIN 11"/>
    <property type="match status" value="1"/>
</dbReference>
<comment type="similarity">
    <text evidence="2">Belongs to the IQD family.</text>
</comment>
<dbReference type="AlphaFoldDB" id="A0AAD8HQ04"/>
<dbReference type="SMART" id="SM00015">
    <property type="entry name" value="IQ"/>
    <property type="match status" value="2"/>
</dbReference>
<feature type="region of interest" description="Disordered" evidence="4">
    <location>
        <begin position="320"/>
        <end position="412"/>
    </location>
</feature>
<sequence>MEFPSSNRTVISLMPSDGSMAKKSWFSLVKKFFVSDTYTNQYKKQRRRRWFLGRFKIKRLPSISAASPSRETNISEVEVAQSKQDCNVASFTDATPDEIAADVFDQPSSTPQYTYHSEDEAQEFSNINFQYIAPPSTPQWGREIQELAATKIQTAFRGCLARKALLALKGIVRLQAIVRGELVRRQAITTLNQLQSVVNIQSQVCAKRSQMVDNISYSPGNKEPVEFKSKDIKIDLNSQRRWDDSLLTKEEENALCSSKRMAAIKRERIKEYTFSNRRSAELEQNKIDGRWRYWLEQWVDTRLSNREDLQNLVSVFSTRQRNKDDEPGVKQVRSRNLHKQGHSEESELPTRRSIHHRKQRSTGDGFSTGGGSPVIPTYMAATESAKAKSRSLSSPRLRPMSFDSSSETYSPYKHKLSPISSINSEVTTISMLTNPTSGFSHRSPGFNGPIKSYRSSKYLTVD</sequence>
<proteinExistence type="inferred from homology"/>
<evidence type="ECO:0000256" key="2">
    <source>
        <dbReference type="ARBA" id="ARBA00024341"/>
    </source>
</evidence>
<accession>A0AAD8HQ04</accession>
<feature type="domain" description="DUF4005" evidence="5">
    <location>
        <begin position="339"/>
        <end position="430"/>
    </location>
</feature>
<dbReference type="Pfam" id="PF13178">
    <property type="entry name" value="DUF4005"/>
    <property type="match status" value="1"/>
</dbReference>
<protein>
    <submittedName>
        <fullName evidence="6">Protein IQ-DOMAIN 14</fullName>
    </submittedName>
</protein>
<keyword evidence="7" id="KW-1185">Reference proteome</keyword>
<comment type="caution">
    <text evidence="6">The sequence shown here is derived from an EMBL/GenBank/DDBJ whole genome shotgun (WGS) entry which is preliminary data.</text>
</comment>
<feature type="region of interest" description="Disordered" evidence="4">
    <location>
        <begin position="434"/>
        <end position="462"/>
    </location>
</feature>
<dbReference type="EMBL" id="JAUIZM010000008">
    <property type="protein sequence ID" value="KAK1370469.1"/>
    <property type="molecule type" value="Genomic_DNA"/>
</dbReference>
<dbReference type="Proteomes" id="UP001237642">
    <property type="component" value="Unassembled WGS sequence"/>
</dbReference>
<dbReference type="PANTHER" id="PTHR32295">
    <property type="entry name" value="IQ-DOMAIN 5-RELATED"/>
    <property type="match status" value="1"/>
</dbReference>
<comment type="subunit">
    <text evidence="3">Binds to multiple calmodulin (CaM) in the presence of Ca(2+) and CaM-like proteins.</text>
</comment>
<evidence type="ECO:0000256" key="3">
    <source>
        <dbReference type="ARBA" id="ARBA00024378"/>
    </source>
</evidence>
<dbReference type="InterPro" id="IPR000048">
    <property type="entry name" value="IQ_motif_EF-hand-BS"/>
</dbReference>
<keyword evidence="1" id="KW-0112">Calmodulin-binding</keyword>
<feature type="compositionally biased region" description="Polar residues" evidence="4">
    <location>
        <begin position="453"/>
        <end position="462"/>
    </location>
</feature>
<dbReference type="Gene3D" id="1.20.5.190">
    <property type="match status" value="1"/>
</dbReference>
<dbReference type="PROSITE" id="PS50096">
    <property type="entry name" value="IQ"/>
    <property type="match status" value="2"/>
</dbReference>
<dbReference type="GO" id="GO:0005516">
    <property type="term" value="F:calmodulin binding"/>
    <property type="evidence" value="ECO:0007669"/>
    <property type="project" value="UniProtKB-KW"/>
</dbReference>
<reference evidence="6" key="1">
    <citation type="submission" date="2023-02" db="EMBL/GenBank/DDBJ databases">
        <title>Genome of toxic invasive species Heracleum sosnowskyi carries increased number of genes despite the absence of recent whole-genome duplications.</title>
        <authorList>
            <person name="Schelkunov M."/>
            <person name="Shtratnikova V."/>
            <person name="Makarenko M."/>
            <person name="Klepikova A."/>
            <person name="Omelchenko D."/>
            <person name="Novikova G."/>
            <person name="Obukhova E."/>
            <person name="Bogdanov V."/>
            <person name="Penin A."/>
            <person name="Logacheva M."/>
        </authorList>
    </citation>
    <scope>NUCLEOTIDE SEQUENCE</scope>
    <source>
        <strain evidence="6">Hsosn_3</strain>
        <tissue evidence="6">Leaf</tissue>
    </source>
</reference>
<evidence type="ECO:0000313" key="6">
    <source>
        <dbReference type="EMBL" id="KAK1370469.1"/>
    </source>
</evidence>
<name>A0AAD8HQ04_9APIA</name>
<gene>
    <name evidence="6" type="ORF">POM88_036561</name>
</gene>
<dbReference type="CDD" id="cd23767">
    <property type="entry name" value="IQCD"/>
    <property type="match status" value="1"/>
</dbReference>
<evidence type="ECO:0000313" key="7">
    <source>
        <dbReference type="Proteomes" id="UP001237642"/>
    </source>
</evidence>
<evidence type="ECO:0000259" key="5">
    <source>
        <dbReference type="Pfam" id="PF13178"/>
    </source>
</evidence>
<dbReference type="InterPro" id="IPR025064">
    <property type="entry name" value="DUF4005"/>
</dbReference>
<evidence type="ECO:0000256" key="4">
    <source>
        <dbReference type="SAM" id="MobiDB-lite"/>
    </source>
</evidence>
<evidence type="ECO:0000256" key="1">
    <source>
        <dbReference type="ARBA" id="ARBA00022860"/>
    </source>
</evidence>